<accession>A0A4R5LUD8</accession>
<evidence type="ECO:0000313" key="3">
    <source>
        <dbReference type="EMBL" id="TDG14951.1"/>
    </source>
</evidence>
<dbReference type="Pfam" id="PF00850">
    <property type="entry name" value="Hist_deacetyl"/>
    <property type="match status" value="1"/>
</dbReference>
<protein>
    <submittedName>
        <fullName evidence="3">Class II histone deacetylase</fullName>
    </submittedName>
</protein>
<name>A0A4R5LUD8_9GAMM</name>
<dbReference type="SUPFAM" id="SSF52768">
    <property type="entry name" value="Arginase/deacetylase"/>
    <property type="match status" value="1"/>
</dbReference>
<sequence>MKTGLAWDERYMWYDFGSYASVFNDYRFIQPGTQPETPESKRRILNLLETAGLLEQLKLIKPACVSNEELALVHDLDYINRVAEISADHGGYAGSGLLMPSGGFELAALAAGGTKAAIDAVLNKEVSNAYALVRPPGHHAEKDTGMALCVFSNIAVAVKSAMQEHGLRKVAIIDWDAHHGNGTESAFYSDPSVLTLSIHQDQMIYGRGFVEHNGEGDGEGYNLNIPLPPGSGTGAYLAAFERIIIPAVTQFGPDLIVVASGLDAGFSDPTARMLLHSESFRLMTRYTMELAANVCSGNLVLSHEGGYDPTMTPFLALAIFEELSGLKSRITKEDNPFEGPYTGFIVEEHQKLSEQQDQFLQRAESMLRFIT</sequence>
<dbReference type="OrthoDB" id="9808367at2"/>
<dbReference type="PANTHER" id="PTHR10625:SF31">
    <property type="entry name" value="HISTONE DEACETYLASE DOMAIN-CONTAINING PROTEIN"/>
    <property type="match status" value="1"/>
</dbReference>
<dbReference type="GO" id="GO:0040029">
    <property type="term" value="P:epigenetic regulation of gene expression"/>
    <property type="evidence" value="ECO:0007669"/>
    <property type="project" value="TreeGrafter"/>
</dbReference>
<evidence type="ECO:0000259" key="2">
    <source>
        <dbReference type="Pfam" id="PF00850"/>
    </source>
</evidence>
<dbReference type="InterPro" id="IPR037138">
    <property type="entry name" value="His_deacetylse_dom_sf"/>
</dbReference>
<dbReference type="Gene3D" id="3.40.800.20">
    <property type="entry name" value="Histone deacetylase domain"/>
    <property type="match status" value="1"/>
</dbReference>
<dbReference type="InterPro" id="IPR000286">
    <property type="entry name" value="HDACs"/>
</dbReference>
<feature type="domain" description="Histone deacetylase" evidence="2">
    <location>
        <begin position="35"/>
        <end position="319"/>
    </location>
</feature>
<evidence type="ECO:0000256" key="1">
    <source>
        <dbReference type="ARBA" id="ARBA00005947"/>
    </source>
</evidence>
<evidence type="ECO:0000313" key="4">
    <source>
        <dbReference type="Proteomes" id="UP000295554"/>
    </source>
</evidence>
<dbReference type="PRINTS" id="PR01270">
    <property type="entry name" value="HDASUPER"/>
</dbReference>
<dbReference type="InterPro" id="IPR023801">
    <property type="entry name" value="His_deacetylse_dom"/>
</dbReference>
<comment type="caution">
    <text evidence="3">The sequence shown here is derived from an EMBL/GenBank/DDBJ whole genome shotgun (WGS) entry which is preliminary data.</text>
</comment>
<dbReference type="InterPro" id="IPR023696">
    <property type="entry name" value="Ureohydrolase_dom_sf"/>
</dbReference>
<reference evidence="3 4" key="1">
    <citation type="submission" date="2019-03" db="EMBL/GenBank/DDBJ databases">
        <title>Seongchinamella monodicae gen. nov., sp. nov., a novel member of the Gammaproteobacteria isolated from a tidal mudflat of beach.</title>
        <authorList>
            <person name="Yang H.G."/>
            <person name="Kang J.W."/>
            <person name="Lee S.D."/>
        </authorList>
    </citation>
    <scope>NUCLEOTIDE SEQUENCE [LARGE SCALE GENOMIC DNA]</scope>
    <source>
        <strain evidence="3 4">GH4-78</strain>
    </source>
</reference>
<proteinExistence type="inferred from homology"/>
<dbReference type="Proteomes" id="UP000295554">
    <property type="component" value="Unassembled WGS sequence"/>
</dbReference>
<dbReference type="GO" id="GO:0004407">
    <property type="term" value="F:histone deacetylase activity"/>
    <property type="evidence" value="ECO:0007669"/>
    <property type="project" value="TreeGrafter"/>
</dbReference>
<dbReference type="GO" id="GO:0005737">
    <property type="term" value="C:cytoplasm"/>
    <property type="evidence" value="ECO:0007669"/>
    <property type="project" value="TreeGrafter"/>
</dbReference>
<comment type="similarity">
    <text evidence="1">Belongs to the histone deacetylase family.</text>
</comment>
<organism evidence="3 4">
    <name type="scientific">Seongchinamella unica</name>
    <dbReference type="NCBI Taxonomy" id="2547392"/>
    <lineage>
        <taxon>Bacteria</taxon>
        <taxon>Pseudomonadati</taxon>
        <taxon>Pseudomonadota</taxon>
        <taxon>Gammaproteobacteria</taxon>
        <taxon>Cellvibrionales</taxon>
        <taxon>Halieaceae</taxon>
        <taxon>Seongchinamella</taxon>
    </lineage>
</organism>
<dbReference type="RefSeq" id="WP_133209116.1">
    <property type="nucleotide sequence ID" value="NZ_SMSE01000001.1"/>
</dbReference>
<gene>
    <name evidence="3" type="ORF">E2F43_01520</name>
</gene>
<keyword evidence="4" id="KW-1185">Reference proteome</keyword>
<dbReference type="PANTHER" id="PTHR10625">
    <property type="entry name" value="HISTONE DEACETYLASE HDAC1-RELATED"/>
    <property type="match status" value="1"/>
</dbReference>
<dbReference type="CDD" id="cd09996">
    <property type="entry name" value="HDAC_classII_1"/>
    <property type="match status" value="1"/>
</dbReference>
<dbReference type="AlphaFoldDB" id="A0A4R5LUD8"/>
<dbReference type="EMBL" id="SMSE01000001">
    <property type="protein sequence ID" value="TDG14951.1"/>
    <property type="molecule type" value="Genomic_DNA"/>
</dbReference>